<feature type="transmembrane region" description="Helical" evidence="8">
    <location>
        <begin position="344"/>
        <end position="361"/>
    </location>
</feature>
<feature type="transmembrane region" description="Helical" evidence="8">
    <location>
        <begin position="64"/>
        <end position="83"/>
    </location>
</feature>
<sequence>MDLAKSGIEAEQGDPGYKWRVLVSVIAGTFMVILDATAINVAIPTLQAAFGVNGQKAAVDQIDAVITAYSLALGVVTPLAGFLGERLGVKRVYLFALGVFGAGSLLCSFAPSLTWLIVFRVIQGVGGGALVPLGTAMLTGAFTEKQRGIAFGLFGIAMVMAPALGPILGGYFVEYWSWHYIFYINVPVCIAGIVMGSLWLKEYRRGALARFDFPGIVLSSVSFGLLLYAIQQGSHEGWTALSVIISLVAGVVLFACFIVVELRVPEPLLDLRLFRKRTFSSASVVGWVSTIALFGSEFLLPIYLQSLRGLSPLQAGLLLLPLAVAAGIVAPFSGALYNRIGPRWLIVGGSLLLAINTWNIANVALDTPYWFLMILFALRGIAVGLAHQTTINAAYTGLQPQQLPRASSLITSFRNVFQSFGVAVLGTIVTHQTEVYVSAAKSDMQHPATALGKEVVQQATLLFQQMTAKMPHLPPEALQKMHEKATAAATGKVLGTHMPHYLLQAINDAYWLTFWLSIATILLALTLPGAKKREAAKNPSTELRETVS</sequence>
<evidence type="ECO:0000256" key="7">
    <source>
        <dbReference type="ARBA" id="ARBA00023136"/>
    </source>
</evidence>
<evidence type="ECO:0000259" key="9">
    <source>
        <dbReference type="PROSITE" id="PS50850"/>
    </source>
</evidence>
<accession>A0A326UB71</accession>
<keyword evidence="5 8" id="KW-0812">Transmembrane</keyword>
<evidence type="ECO:0000256" key="5">
    <source>
        <dbReference type="ARBA" id="ARBA00022692"/>
    </source>
</evidence>
<dbReference type="InterPro" id="IPR020846">
    <property type="entry name" value="MFS_dom"/>
</dbReference>
<dbReference type="PANTHER" id="PTHR42718">
    <property type="entry name" value="MAJOR FACILITATOR SUPERFAMILY MULTIDRUG TRANSPORTER MFSC"/>
    <property type="match status" value="1"/>
</dbReference>
<evidence type="ECO:0000313" key="11">
    <source>
        <dbReference type="Proteomes" id="UP000248806"/>
    </source>
</evidence>
<keyword evidence="11" id="KW-1185">Reference proteome</keyword>
<proteinExistence type="inferred from homology"/>
<dbReference type="InterPro" id="IPR004638">
    <property type="entry name" value="EmrB-like"/>
</dbReference>
<dbReference type="NCBIfam" id="TIGR00711">
    <property type="entry name" value="efflux_EmrB"/>
    <property type="match status" value="1"/>
</dbReference>
<feature type="transmembrane region" description="Helical" evidence="8">
    <location>
        <begin position="281"/>
        <end position="304"/>
    </location>
</feature>
<dbReference type="CDD" id="cd17503">
    <property type="entry name" value="MFS_LmrB_MDR_like"/>
    <property type="match status" value="1"/>
</dbReference>
<feature type="transmembrane region" description="Helical" evidence="8">
    <location>
        <begin position="117"/>
        <end position="138"/>
    </location>
</feature>
<dbReference type="InterPro" id="IPR036259">
    <property type="entry name" value="MFS_trans_sf"/>
</dbReference>
<dbReference type="AlphaFoldDB" id="A0A326UB71"/>
<dbReference type="PROSITE" id="PS50850">
    <property type="entry name" value="MFS"/>
    <property type="match status" value="1"/>
</dbReference>
<organism evidence="10 11">
    <name type="scientific">Thermosporothrix hazakensis</name>
    <dbReference type="NCBI Taxonomy" id="644383"/>
    <lineage>
        <taxon>Bacteria</taxon>
        <taxon>Bacillati</taxon>
        <taxon>Chloroflexota</taxon>
        <taxon>Ktedonobacteria</taxon>
        <taxon>Ktedonobacterales</taxon>
        <taxon>Thermosporotrichaceae</taxon>
        <taxon>Thermosporothrix</taxon>
    </lineage>
</organism>
<feature type="transmembrane region" description="Helical" evidence="8">
    <location>
        <begin position="21"/>
        <end position="44"/>
    </location>
</feature>
<protein>
    <submittedName>
        <fullName evidence="10">DHA2 family multidrug resistance protein</fullName>
    </submittedName>
</protein>
<feature type="domain" description="Major facilitator superfamily (MFS) profile" evidence="9">
    <location>
        <begin position="21"/>
        <end position="532"/>
    </location>
</feature>
<evidence type="ECO:0000256" key="1">
    <source>
        <dbReference type="ARBA" id="ARBA00004651"/>
    </source>
</evidence>
<gene>
    <name evidence="10" type="ORF">EI42_05570</name>
</gene>
<keyword evidence="3" id="KW-0813">Transport</keyword>
<feature type="transmembrane region" description="Helical" evidence="8">
    <location>
        <begin position="178"/>
        <end position="199"/>
    </location>
</feature>
<feature type="transmembrane region" description="Helical" evidence="8">
    <location>
        <begin position="92"/>
        <end position="111"/>
    </location>
</feature>
<dbReference type="PRINTS" id="PR01036">
    <property type="entry name" value="TCRTETB"/>
</dbReference>
<keyword evidence="4" id="KW-1003">Cell membrane</keyword>
<dbReference type="EMBL" id="QKUF01000035">
    <property type="protein sequence ID" value="PZW22169.1"/>
    <property type="molecule type" value="Genomic_DNA"/>
</dbReference>
<comment type="similarity">
    <text evidence="2">Belongs to the major facilitator superfamily. EmrB family.</text>
</comment>
<evidence type="ECO:0000256" key="6">
    <source>
        <dbReference type="ARBA" id="ARBA00022989"/>
    </source>
</evidence>
<evidence type="ECO:0000313" key="10">
    <source>
        <dbReference type="EMBL" id="PZW22169.1"/>
    </source>
</evidence>
<dbReference type="GO" id="GO:0022857">
    <property type="term" value="F:transmembrane transporter activity"/>
    <property type="evidence" value="ECO:0007669"/>
    <property type="project" value="InterPro"/>
</dbReference>
<dbReference type="OrthoDB" id="9816041at2"/>
<feature type="transmembrane region" description="Helical" evidence="8">
    <location>
        <begin position="211"/>
        <end position="231"/>
    </location>
</feature>
<dbReference type="Proteomes" id="UP000248806">
    <property type="component" value="Unassembled WGS sequence"/>
</dbReference>
<dbReference type="Gene3D" id="1.20.1250.20">
    <property type="entry name" value="MFS general substrate transporter like domains"/>
    <property type="match status" value="1"/>
</dbReference>
<dbReference type="PANTHER" id="PTHR42718:SF9">
    <property type="entry name" value="MAJOR FACILITATOR SUPERFAMILY MULTIDRUG TRANSPORTER MFSC"/>
    <property type="match status" value="1"/>
</dbReference>
<feature type="transmembrane region" description="Helical" evidence="8">
    <location>
        <begin position="367"/>
        <end position="386"/>
    </location>
</feature>
<keyword evidence="7 8" id="KW-0472">Membrane</keyword>
<comment type="caution">
    <text evidence="10">The sequence shown here is derived from an EMBL/GenBank/DDBJ whole genome shotgun (WGS) entry which is preliminary data.</text>
</comment>
<dbReference type="GO" id="GO:0005886">
    <property type="term" value="C:plasma membrane"/>
    <property type="evidence" value="ECO:0007669"/>
    <property type="project" value="UniProtKB-SubCell"/>
</dbReference>
<evidence type="ECO:0000256" key="2">
    <source>
        <dbReference type="ARBA" id="ARBA00008537"/>
    </source>
</evidence>
<feature type="transmembrane region" description="Helical" evidence="8">
    <location>
        <begin position="316"/>
        <end position="337"/>
    </location>
</feature>
<name>A0A326UB71_THEHA</name>
<comment type="subcellular location">
    <subcellularLocation>
        <location evidence="1">Cell membrane</location>
        <topology evidence="1">Multi-pass membrane protein</topology>
    </subcellularLocation>
</comment>
<feature type="transmembrane region" description="Helical" evidence="8">
    <location>
        <begin position="509"/>
        <end position="527"/>
    </location>
</feature>
<reference evidence="10 11" key="1">
    <citation type="submission" date="2018-06" db="EMBL/GenBank/DDBJ databases">
        <title>Genomic Encyclopedia of Archaeal and Bacterial Type Strains, Phase II (KMG-II): from individual species to whole genera.</title>
        <authorList>
            <person name="Goeker M."/>
        </authorList>
    </citation>
    <scope>NUCLEOTIDE SEQUENCE [LARGE SCALE GENOMIC DNA]</scope>
    <source>
        <strain evidence="10 11">ATCC BAA-1881</strain>
    </source>
</reference>
<dbReference type="RefSeq" id="WP_111325815.1">
    <property type="nucleotide sequence ID" value="NZ_BIFX01000001.1"/>
</dbReference>
<dbReference type="Pfam" id="PF07690">
    <property type="entry name" value="MFS_1"/>
    <property type="match status" value="1"/>
</dbReference>
<evidence type="ECO:0000256" key="3">
    <source>
        <dbReference type="ARBA" id="ARBA00022448"/>
    </source>
</evidence>
<feature type="transmembrane region" description="Helical" evidence="8">
    <location>
        <begin position="237"/>
        <end position="260"/>
    </location>
</feature>
<evidence type="ECO:0000256" key="8">
    <source>
        <dbReference type="SAM" id="Phobius"/>
    </source>
</evidence>
<evidence type="ECO:0000256" key="4">
    <source>
        <dbReference type="ARBA" id="ARBA00022475"/>
    </source>
</evidence>
<dbReference type="InterPro" id="IPR011701">
    <property type="entry name" value="MFS"/>
</dbReference>
<feature type="transmembrane region" description="Helical" evidence="8">
    <location>
        <begin position="150"/>
        <end position="172"/>
    </location>
</feature>
<keyword evidence="6 8" id="KW-1133">Transmembrane helix</keyword>
<dbReference type="Gene3D" id="1.20.1720.10">
    <property type="entry name" value="Multidrug resistance protein D"/>
    <property type="match status" value="1"/>
</dbReference>
<dbReference type="SUPFAM" id="SSF103473">
    <property type="entry name" value="MFS general substrate transporter"/>
    <property type="match status" value="1"/>
</dbReference>